<dbReference type="EMBL" id="VFPM01000003">
    <property type="protein sequence ID" value="TQM58617.1"/>
    <property type="molecule type" value="Genomic_DNA"/>
</dbReference>
<organism evidence="1 2">
    <name type="scientific">Humibacillus xanthopallidus</name>
    <dbReference type="NCBI Taxonomy" id="412689"/>
    <lineage>
        <taxon>Bacteria</taxon>
        <taxon>Bacillati</taxon>
        <taxon>Actinomycetota</taxon>
        <taxon>Actinomycetes</taxon>
        <taxon>Micrococcales</taxon>
        <taxon>Intrasporangiaceae</taxon>
        <taxon>Humibacillus</taxon>
    </lineage>
</organism>
<keyword evidence="2" id="KW-1185">Reference proteome</keyword>
<protein>
    <recommendedName>
        <fullName evidence="3">Glycosyl transferase family 28</fullName>
    </recommendedName>
</protein>
<feature type="non-terminal residue" evidence="1">
    <location>
        <position position="1"/>
    </location>
</feature>
<evidence type="ECO:0000313" key="2">
    <source>
        <dbReference type="Proteomes" id="UP000316747"/>
    </source>
</evidence>
<sequence>IVARWQPRWDAKTTWLGSLSRFDDREPVAPPQARRVALVWGAGGTDVTEEQIEAARRATTGWSWTVCRDAGPDALWDSLQDSAVVVGHAGQNVVSEIAAARRGSVIIAQRRPHDEQHFTVHGLEEAGVSHGLPAWPDPAAWPALLESAARIDTARWSRWTDGAGADRCAALLDSLALGERR</sequence>
<evidence type="ECO:0008006" key="3">
    <source>
        <dbReference type="Google" id="ProtNLM"/>
    </source>
</evidence>
<evidence type="ECO:0000313" key="1">
    <source>
        <dbReference type="EMBL" id="TQM58617.1"/>
    </source>
</evidence>
<gene>
    <name evidence="1" type="ORF">FBY41_3988</name>
</gene>
<proteinExistence type="predicted"/>
<comment type="caution">
    <text evidence="1">The sequence shown here is derived from an EMBL/GenBank/DDBJ whole genome shotgun (WGS) entry which is preliminary data.</text>
</comment>
<name>A0A543HJY1_9MICO</name>
<accession>A0A543HJY1</accession>
<dbReference type="Gene3D" id="3.40.50.2000">
    <property type="entry name" value="Glycogen Phosphorylase B"/>
    <property type="match status" value="1"/>
</dbReference>
<dbReference type="Proteomes" id="UP000316747">
    <property type="component" value="Unassembled WGS sequence"/>
</dbReference>
<dbReference type="AlphaFoldDB" id="A0A543HJY1"/>
<reference evidence="1 2" key="1">
    <citation type="submission" date="2019-06" db="EMBL/GenBank/DDBJ databases">
        <title>Genome sequencing of plant associated microbes to promote plant fitness in Sorghum bicolor and Oryza sativa.</title>
        <authorList>
            <person name="Coleman-Derr D."/>
        </authorList>
    </citation>
    <scope>NUCLEOTIDE SEQUENCE [LARGE SCALE GENOMIC DNA]</scope>
    <source>
        <strain evidence="1 2">KV-663</strain>
    </source>
</reference>